<dbReference type="Proteomes" id="UP000032702">
    <property type="component" value="Unassembled WGS sequence"/>
</dbReference>
<evidence type="ECO:0000256" key="2">
    <source>
        <dbReference type="ARBA" id="ARBA00008749"/>
    </source>
</evidence>
<feature type="transmembrane region" description="Helical" evidence="10">
    <location>
        <begin position="117"/>
        <end position="140"/>
    </location>
</feature>
<organism evidence="12 13">
    <name type="scientific">Stigmatella aurantiaca (strain DW4/3-1)</name>
    <dbReference type="NCBI Taxonomy" id="378806"/>
    <lineage>
        <taxon>Bacteria</taxon>
        <taxon>Pseudomonadati</taxon>
        <taxon>Myxococcota</taxon>
        <taxon>Myxococcia</taxon>
        <taxon>Myxococcales</taxon>
        <taxon>Cystobacterineae</taxon>
        <taxon>Archangiaceae</taxon>
        <taxon>Stigmatella</taxon>
    </lineage>
</organism>
<dbReference type="CDD" id="cd03505">
    <property type="entry name" value="Delta9-FADS-like"/>
    <property type="match status" value="1"/>
</dbReference>
<dbReference type="GO" id="GO:0016020">
    <property type="term" value="C:membrane"/>
    <property type="evidence" value="ECO:0007669"/>
    <property type="project" value="UniProtKB-SubCell"/>
</dbReference>
<comment type="caution">
    <text evidence="12">The sequence shown here is derived from an EMBL/GenBank/DDBJ whole genome shotgun (WGS) entry which is preliminary data.</text>
</comment>
<evidence type="ECO:0000256" key="10">
    <source>
        <dbReference type="SAM" id="Phobius"/>
    </source>
</evidence>
<dbReference type="PRINTS" id="PR00075">
    <property type="entry name" value="FACDDSATRASE"/>
</dbReference>
<protein>
    <submittedName>
        <fullName evidence="12">Delta-9 acyl-lipid desaturase 2</fullName>
        <ecNumber evidence="12">1.14.19.-</ecNumber>
    </submittedName>
</protein>
<dbReference type="EMBL" id="AAMD01000135">
    <property type="protein sequence ID" value="EAU64000.1"/>
    <property type="molecule type" value="Genomic_DNA"/>
</dbReference>
<accession>Q08U37</accession>
<evidence type="ECO:0000256" key="5">
    <source>
        <dbReference type="ARBA" id="ARBA00022989"/>
    </source>
</evidence>
<comment type="similarity">
    <text evidence="2">Belongs to the fatty acid desaturase type 2 family.</text>
</comment>
<dbReference type="InterPro" id="IPR015876">
    <property type="entry name" value="Acyl-CoA_DS"/>
</dbReference>
<proteinExistence type="inferred from homology"/>
<evidence type="ECO:0000256" key="3">
    <source>
        <dbReference type="ARBA" id="ARBA00022692"/>
    </source>
</evidence>
<dbReference type="Pfam" id="PF00487">
    <property type="entry name" value="FA_desaturase"/>
    <property type="match status" value="1"/>
</dbReference>
<keyword evidence="8" id="KW-0443">Lipid metabolism</keyword>
<dbReference type="GO" id="GO:0016717">
    <property type="term" value="F:oxidoreductase activity, acting on paired donors, with oxidation of a pair of donors resulting in the reduction of molecular oxygen to two molecules of water"/>
    <property type="evidence" value="ECO:0007669"/>
    <property type="project" value="InterPro"/>
</dbReference>
<evidence type="ECO:0000256" key="7">
    <source>
        <dbReference type="ARBA" id="ARBA00023004"/>
    </source>
</evidence>
<name>Q08U37_STIAD</name>
<keyword evidence="7" id="KW-0408">Iron</keyword>
<keyword evidence="4" id="KW-0276">Fatty acid metabolism</keyword>
<evidence type="ECO:0000256" key="8">
    <source>
        <dbReference type="ARBA" id="ARBA00023098"/>
    </source>
</evidence>
<gene>
    <name evidence="12" type="ORF">STIAU_6271</name>
</gene>
<evidence type="ECO:0000256" key="4">
    <source>
        <dbReference type="ARBA" id="ARBA00022832"/>
    </source>
</evidence>
<evidence type="ECO:0000313" key="12">
    <source>
        <dbReference type="EMBL" id="EAU64000.1"/>
    </source>
</evidence>
<evidence type="ECO:0000256" key="6">
    <source>
        <dbReference type="ARBA" id="ARBA00023002"/>
    </source>
</evidence>
<dbReference type="PANTHER" id="PTHR11351">
    <property type="entry name" value="ACYL-COA DESATURASE"/>
    <property type="match status" value="1"/>
</dbReference>
<keyword evidence="9 10" id="KW-0472">Membrane</keyword>
<comment type="subcellular location">
    <subcellularLocation>
        <location evidence="1">Membrane</location>
        <topology evidence="1">Multi-pass membrane protein</topology>
    </subcellularLocation>
</comment>
<reference evidence="12 13" key="1">
    <citation type="submission" date="2006-04" db="EMBL/GenBank/DDBJ databases">
        <authorList>
            <person name="Nierman W.C."/>
        </authorList>
    </citation>
    <scope>NUCLEOTIDE SEQUENCE [LARGE SCALE GENOMIC DNA]</scope>
    <source>
        <strain evidence="12 13">DW4/3-1</strain>
    </source>
</reference>
<evidence type="ECO:0000259" key="11">
    <source>
        <dbReference type="Pfam" id="PF00487"/>
    </source>
</evidence>
<dbReference type="AlphaFoldDB" id="Q08U37"/>
<feature type="domain" description="Fatty acid desaturase" evidence="11">
    <location>
        <begin position="7"/>
        <end position="216"/>
    </location>
</feature>
<dbReference type="GO" id="GO:0006631">
    <property type="term" value="P:fatty acid metabolic process"/>
    <property type="evidence" value="ECO:0007669"/>
    <property type="project" value="UniProtKB-KW"/>
</dbReference>
<dbReference type="EC" id="1.14.19.-" evidence="12"/>
<keyword evidence="5 10" id="KW-1133">Transmembrane helix</keyword>
<keyword evidence="6 12" id="KW-0560">Oxidoreductase</keyword>
<evidence type="ECO:0000256" key="1">
    <source>
        <dbReference type="ARBA" id="ARBA00004141"/>
    </source>
</evidence>
<dbReference type="PATRIC" id="fig|378806.16.peg.2913"/>
<dbReference type="InterPro" id="IPR005804">
    <property type="entry name" value="FA_desaturase_dom"/>
</dbReference>
<sequence length="258" mass="28545">MYTVTMTGVDVGYHRLFSHRSFKARSSLRALLAVCGSMAAQGPPIYWASNHRLHHARSDTEDDLHSPHVNGEGQRRGRLAGLWHSHAGWMFGHTPANPIRLAKDLLRDTTLTRINQLYYLWVMLGLLLPTALGGLLAGTWQGAWSGFLWGGLARMFFVQHATFSGNSLCHFFGSRPHRTGDWSTNNLWLVIPTFGGAMHNNHHAFPSSAFVGSRWWHFDLGGGLIRLFAKLGLASGIKVPSPEARLLLATDSRDTAGP</sequence>
<keyword evidence="3 10" id="KW-0812">Transmembrane</keyword>
<evidence type="ECO:0000313" key="13">
    <source>
        <dbReference type="Proteomes" id="UP000032702"/>
    </source>
</evidence>
<evidence type="ECO:0000256" key="9">
    <source>
        <dbReference type="ARBA" id="ARBA00023136"/>
    </source>
</evidence>
<dbReference type="PANTHER" id="PTHR11351:SF3">
    <property type="entry name" value="BLL4393 PROTEIN"/>
    <property type="match status" value="1"/>
</dbReference>